<feature type="compositionally biased region" description="Pro residues" evidence="3">
    <location>
        <begin position="288"/>
        <end position="298"/>
    </location>
</feature>
<sequence length="324" mass="37869">MTERFNKTVVDMVRKYIANGFEQWEEVLGPMASAYRNSVHSSTMESPYFLITARDPNMVVDRFLIPEPELITPRDYKSQTMQRLREGFALARENLLEARRQQKIQYDKRAEEKNFEVGDRVLLDVRVIQLGTSKKLNPRYQGPFRVSKVFPNHTVEIRAYNGNGTQLTHVNRLKALTECMIWRDEECVDFDDLRESKLRATRLREEDFDNEENFVDGDEVNTPDHEGDRELIDLNAFAPNDERDAHLIDFDPLIQLNQTAAERTNGHQIEPNLGHEPRRDDWTNLIPPLTPLRVPPAPLERSKTNARPKRATRPPDRFRDFLLD</sequence>
<keyword evidence="5" id="KW-1185">Reference proteome</keyword>
<dbReference type="EMBL" id="WJBH02000007">
    <property type="protein sequence ID" value="KAI9556063.1"/>
    <property type="molecule type" value="Genomic_DNA"/>
</dbReference>
<reference evidence="4 5" key="1">
    <citation type="submission" date="2022-05" db="EMBL/GenBank/DDBJ databases">
        <title>A multi-omics perspective on studying reproductive biology in Daphnia sinensis.</title>
        <authorList>
            <person name="Jia J."/>
        </authorList>
    </citation>
    <scope>NUCLEOTIDE SEQUENCE [LARGE SCALE GENOMIC DNA]</scope>
    <source>
        <strain evidence="4 5">WSL</strain>
    </source>
</reference>
<feature type="compositionally biased region" description="Basic and acidic residues" evidence="3">
    <location>
        <begin position="273"/>
        <end position="282"/>
    </location>
</feature>
<evidence type="ECO:0000256" key="3">
    <source>
        <dbReference type="SAM" id="MobiDB-lite"/>
    </source>
</evidence>
<feature type="region of interest" description="Disordered" evidence="3">
    <location>
        <begin position="263"/>
        <end position="324"/>
    </location>
</feature>
<dbReference type="AlphaFoldDB" id="A0AAD5PSE9"/>
<proteinExistence type="predicted"/>
<evidence type="ECO:0000313" key="4">
    <source>
        <dbReference type="EMBL" id="KAI9556063.1"/>
    </source>
</evidence>
<comment type="caution">
    <text evidence="4">The sequence shown here is derived from an EMBL/GenBank/DDBJ whole genome shotgun (WGS) entry which is preliminary data.</text>
</comment>
<dbReference type="GO" id="GO:0003676">
    <property type="term" value="F:nucleic acid binding"/>
    <property type="evidence" value="ECO:0007669"/>
    <property type="project" value="InterPro"/>
</dbReference>
<evidence type="ECO:0008006" key="6">
    <source>
        <dbReference type="Google" id="ProtNLM"/>
    </source>
</evidence>
<protein>
    <recommendedName>
        <fullName evidence="6">Integrase catalytic domain-containing protein</fullName>
    </recommendedName>
</protein>
<dbReference type="InterPro" id="IPR046966">
    <property type="entry name" value="Glucoamylase_active_site"/>
</dbReference>
<dbReference type="InterPro" id="IPR036397">
    <property type="entry name" value="RNaseH_sf"/>
</dbReference>
<keyword evidence="2" id="KW-0326">Glycosidase</keyword>
<dbReference type="InterPro" id="IPR050951">
    <property type="entry name" value="Retrovirus_Pol_polyprotein"/>
</dbReference>
<name>A0AAD5PSE9_9CRUS</name>
<evidence type="ECO:0000313" key="5">
    <source>
        <dbReference type="Proteomes" id="UP000820818"/>
    </source>
</evidence>
<evidence type="ECO:0000256" key="1">
    <source>
        <dbReference type="ARBA" id="ARBA00022801"/>
    </source>
</evidence>
<dbReference type="PANTHER" id="PTHR37984:SF5">
    <property type="entry name" value="PROTEIN NYNRIN-LIKE"/>
    <property type="match status" value="1"/>
</dbReference>
<accession>A0AAD5PSE9</accession>
<dbReference type="Proteomes" id="UP000820818">
    <property type="component" value="Linkage Group LG7"/>
</dbReference>
<dbReference type="Gene3D" id="3.30.420.10">
    <property type="entry name" value="Ribonuclease H-like superfamily/Ribonuclease H"/>
    <property type="match status" value="1"/>
</dbReference>
<organism evidence="4 5">
    <name type="scientific">Daphnia sinensis</name>
    <dbReference type="NCBI Taxonomy" id="1820382"/>
    <lineage>
        <taxon>Eukaryota</taxon>
        <taxon>Metazoa</taxon>
        <taxon>Ecdysozoa</taxon>
        <taxon>Arthropoda</taxon>
        <taxon>Crustacea</taxon>
        <taxon>Branchiopoda</taxon>
        <taxon>Diplostraca</taxon>
        <taxon>Cladocera</taxon>
        <taxon>Anomopoda</taxon>
        <taxon>Daphniidae</taxon>
        <taxon>Daphnia</taxon>
        <taxon>Daphnia similis group</taxon>
    </lineage>
</organism>
<dbReference type="GO" id="GO:0016798">
    <property type="term" value="F:hydrolase activity, acting on glycosyl bonds"/>
    <property type="evidence" value="ECO:0007669"/>
    <property type="project" value="UniProtKB-KW"/>
</dbReference>
<gene>
    <name evidence="4" type="ORF">GHT06_018630</name>
</gene>
<dbReference type="PANTHER" id="PTHR37984">
    <property type="entry name" value="PROTEIN CBG26694"/>
    <property type="match status" value="1"/>
</dbReference>
<feature type="compositionally biased region" description="Basic and acidic residues" evidence="3">
    <location>
        <begin position="313"/>
        <end position="324"/>
    </location>
</feature>
<evidence type="ECO:0000256" key="2">
    <source>
        <dbReference type="ARBA" id="ARBA00023295"/>
    </source>
</evidence>
<dbReference type="PROSITE" id="PS00820">
    <property type="entry name" value="GLUCOAMYLASE"/>
    <property type="match status" value="1"/>
</dbReference>
<keyword evidence="1" id="KW-0378">Hydrolase</keyword>